<comment type="caution">
    <text evidence="2">The sequence shown here is derived from an EMBL/GenBank/DDBJ whole genome shotgun (WGS) entry which is preliminary data.</text>
</comment>
<proteinExistence type="predicted"/>
<keyword evidence="3" id="KW-1185">Reference proteome</keyword>
<feature type="non-terminal residue" evidence="2">
    <location>
        <position position="1"/>
    </location>
</feature>
<evidence type="ECO:0000259" key="1">
    <source>
        <dbReference type="Pfam" id="PF14214"/>
    </source>
</evidence>
<organism evidence="2 3">
    <name type="scientific">Daphnia magna</name>
    <dbReference type="NCBI Taxonomy" id="35525"/>
    <lineage>
        <taxon>Eukaryota</taxon>
        <taxon>Metazoa</taxon>
        <taxon>Ecdysozoa</taxon>
        <taxon>Arthropoda</taxon>
        <taxon>Crustacea</taxon>
        <taxon>Branchiopoda</taxon>
        <taxon>Diplostraca</taxon>
        <taxon>Cladocera</taxon>
        <taxon>Anomopoda</taxon>
        <taxon>Daphniidae</taxon>
        <taxon>Daphnia</taxon>
    </lineage>
</organism>
<gene>
    <name evidence="2" type="ORF">APZ42_008517</name>
</gene>
<dbReference type="Proteomes" id="UP000076858">
    <property type="component" value="Unassembled WGS sequence"/>
</dbReference>
<evidence type="ECO:0000313" key="2">
    <source>
        <dbReference type="EMBL" id="KZR96895.1"/>
    </source>
</evidence>
<dbReference type="AlphaFoldDB" id="A0A164ELD0"/>
<feature type="domain" description="Helitron helicase-like" evidence="1">
    <location>
        <begin position="31"/>
        <end position="217"/>
    </location>
</feature>
<protein>
    <recommendedName>
        <fullName evidence="1">Helitron helicase-like domain-containing protein</fullName>
    </recommendedName>
</protein>
<dbReference type="InterPro" id="IPR025476">
    <property type="entry name" value="Helitron_helicase-like"/>
</dbReference>
<dbReference type="EMBL" id="LRGB01023340">
    <property type="protein sequence ID" value="KZR96895.1"/>
    <property type="molecule type" value="Genomic_DNA"/>
</dbReference>
<sequence length="243" mass="26618">AASRVIASRVKCNPISFDTFSKWVNDPAFIDQLKEAAKDPKSTSSLKLLNKLNVHIKSCTSRIPFTSSQRAVSLSNLIGMRYMFGLPSIFFTYAPDDVNGTLNIRLSLPQKDNNNFPADGTGLSEAIQNNVAVFQEIPITPHHLRFLLAKGPLAAAEIFRLLTETVFTTLLGTPTEHSSKKTVPLPSRSFGVFGVPIASFGCVEEQARGSLHLHVVYWGSLPCQLLQNSAIYPELLCTVTKAI</sequence>
<reference evidence="2 3" key="1">
    <citation type="submission" date="2016-03" db="EMBL/GenBank/DDBJ databases">
        <title>EvidentialGene: Evidence-directed Construction of Genes on Genomes.</title>
        <authorList>
            <person name="Gilbert D.G."/>
            <person name="Choi J.-H."/>
            <person name="Mockaitis K."/>
            <person name="Colbourne J."/>
            <person name="Pfrender M."/>
        </authorList>
    </citation>
    <scope>NUCLEOTIDE SEQUENCE [LARGE SCALE GENOMIC DNA]</scope>
    <source>
        <strain evidence="2 3">Xinb3</strain>
        <tissue evidence="2">Complete organism</tissue>
    </source>
</reference>
<dbReference type="Pfam" id="PF14214">
    <property type="entry name" value="Helitron_like_N"/>
    <property type="match status" value="1"/>
</dbReference>
<evidence type="ECO:0000313" key="3">
    <source>
        <dbReference type="Proteomes" id="UP000076858"/>
    </source>
</evidence>
<name>A0A164ELD0_9CRUS</name>
<dbReference type="OrthoDB" id="10039216at2759"/>
<feature type="non-terminal residue" evidence="2">
    <location>
        <position position="243"/>
    </location>
</feature>
<accession>A0A164ELD0</accession>